<keyword evidence="3" id="KW-0426">Late protein</keyword>
<dbReference type="RefSeq" id="YP_009162354.1">
    <property type="nucleotide sequence ID" value="NC_027705.1"/>
</dbReference>
<accession>A0A0K1DBU2</accession>
<evidence type="ECO:0000256" key="2">
    <source>
        <dbReference type="ARBA" id="ARBA00022844"/>
    </source>
</evidence>
<evidence type="ECO:0000256" key="1">
    <source>
        <dbReference type="ARBA" id="ARBA00004328"/>
    </source>
</evidence>
<dbReference type="Pfam" id="PF05829">
    <property type="entry name" value="Adeno_PX"/>
    <property type="match status" value="1"/>
</dbReference>
<gene>
    <name evidence="6" type="primary">pX</name>
</gene>
<dbReference type="GO" id="GO:0003677">
    <property type="term" value="F:DNA binding"/>
    <property type="evidence" value="ECO:0007669"/>
    <property type="project" value="UniProtKB-KW"/>
</dbReference>
<evidence type="ECO:0000256" key="4">
    <source>
        <dbReference type="ARBA" id="ARBA00023125"/>
    </source>
</evidence>
<keyword evidence="2" id="KW-0946">Virion</keyword>
<keyword evidence="5" id="KW-0812">Transmembrane</keyword>
<organismHost>
    <name type="scientific">Equus caballus</name>
    <name type="common">Horse</name>
    <dbReference type="NCBI Taxonomy" id="9796"/>
</organismHost>
<evidence type="ECO:0000313" key="7">
    <source>
        <dbReference type="Proteomes" id="UP000102399"/>
    </source>
</evidence>
<name>A0A0K1DBU2_ADEE2</name>
<dbReference type="Proteomes" id="UP000102399">
    <property type="component" value="Segment"/>
</dbReference>
<feature type="transmembrane region" description="Helical" evidence="5">
    <location>
        <begin position="58"/>
        <end position="78"/>
    </location>
</feature>
<protein>
    <submittedName>
        <fullName evidence="6">PX</fullName>
    </submittedName>
</protein>
<comment type="subcellular location">
    <subcellularLocation>
        <location evidence="1">Virion</location>
    </subcellularLocation>
</comment>
<keyword evidence="5" id="KW-0472">Membrane</keyword>
<dbReference type="GO" id="GO:0019013">
    <property type="term" value="C:viral nucleocapsid"/>
    <property type="evidence" value="ECO:0007669"/>
    <property type="project" value="InterPro"/>
</dbReference>
<dbReference type="KEGG" id="vg:25395989"/>
<keyword evidence="5" id="KW-1133">Transmembrane helix</keyword>
<dbReference type="EMBL" id="KT160425">
    <property type="protein sequence ID" value="AKT26030.1"/>
    <property type="molecule type" value="Genomic_DNA"/>
</dbReference>
<keyword evidence="4" id="KW-0238">DNA-binding</keyword>
<keyword evidence="7" id="KW-1185">Reference proteome</keyword>
<evidence type="ECO:0000256" key="3">
    <source>
        <dbReference type="ARBA" id="ARBA00022921"/>
    </source>
</evidence>
<reference evidence="6 7" key="1">
    <citation type="journal article" date="2015" name="Vet. Microbiol.">
        <title>Characterisation of the Equine adenovirus 2 genome.</title>
        <authorList>
            <person name="Giles C."/>
            <person name="Vanniasinkam T."/>
            <person name="Barton M."/>
            <person name="Mahony T.J."/>
        </authorList>
    </citation>
    <scope>NUCLEOTIDE SEQUENCE [LARGE SCALE GENOMIC DNA]</scope>
    <source>
        <strain evidence="6">EAdV2.385/75.9</strain>
    </source>
</reference>
<dbReference type="InterPro" id="IPR008393">
    <property type="entry name" value="Adenovirus_late_L2_mu_core"/>
</dbReference>
<sequence length="84" mass="9147">MSSFVLQSSKVLETTVGMYGGKVTYRVRIPVRTRRMKPRPHMRRGRTRKSLNGGFLPLLAPIIAAAVGAIPGIASVALQASRNK</sequence>
<proteinExistence type="predicted"/>
<dbReference type="GeneID" id="25395989"/>
<evidence type="ECO:0000256" key="5">
    <source>
        <dbReference type="SAM" id="Phobius"/>
    </source>
</evidence>
<organism evidence="6 7">
    <name type="scientific">Equine adenovirus B serotype 2</name>
    <name type="common">EAdV-2</name>
    <name type="synonym">Equine adenovirus 2</name>
    <dbReference type="NCBI Taxonomy" id="67603"/>
    <lineage>
        <taxon>Viruses</taxon>
        <taxon>Varidnaviria</taxon>
        <taxon>Bamfordvirae</taxon>
        <taxon>Preplasmiviricota</taxon>
        <taxon>Polisuviricotina</taxon>
        <taxon>Pharingeaviricetes</taxon>
        <taxon>Rowavirales</taxon>
        <taxon>Adenoviridae</taxon>
        <taxon>Mastadenovirus</taxon>
        <taxon>Mastadenovirus equidae</taxon>
        <taxon>Equine mastadenovirus B</taxon>
    </lineage>
</organism>
<evidence type="ECO:0000313" key="6">
    <source>
        <dbReference type="EMBL" id="AKT26030.1"/>
    </source>
</evidence>